<dbReference type="Gene3D" id="3.10.310.50">
    <property type="match status" value="1"/>
</dbReference>
<dbReference type="Proteomes" id="UP000264541">
    <property type="component" value="Unassembled WGS sequence"/>
</dbReference>
<comment type="caution">
    <text evidence="3">The sequence shown here is derived from an EMBL/GenBank/DDBJ whole genome shotgun (WGS) entry which is preliminary data.</text>
</comment>
<dbReference type="RefSeq" id="WP_117325797.1">
    <property type="nucleotide sequence ID" value="NZ_QVTE01000015.1"/>
</dbReference>
<keyword evidence="1" id="KW-0812">Transmembrane</keyword>
<dbReference type="OrthoDB" id="9810918at2"/>
<keyword evidence="1" id="KW-1133">Transmembrane helix</keyword>
<feature type="transmembrane region" description="Helical" evidence="1">
    <location>
        <begin position="185"/>
        <end position="211"/>
    </location>
</feature>
<dbReference type="Pfam" id="PF04536">
    <property type="entry name" value="TPM_phosphatase"/>
    <property type="match status" value="1"/>
</dbReference>
<keyword evidence="1" id="KW-0472">Membrane</keyword>
<name>A0A372LQN5_9BACI</name>
<keyword evidence="4" id="KW-1185">Reference proteome</keyword>
<evidence type="ECO:0000259" key="2">
    <source>
        <dbReference type="Pfam" id="PF04536"/>
    </source>
</evidence>
<dbReference type="EMBL" id="QVTE01000015">
    <property type="protein sequence ID" value="RFU70543.1"/>
    <property type="molecule type" value="Genomic_DNA"/>
</dbReference>
<evidence type="ECO:0000313" key="4">
    <source>
        <dbReference type="Proteomes" id="UP000264541"/>
    </source>
</evidence>
<evidence type="ECO:0000313" key="3">
    <source>
        <dbReference type="EMBL" id="RFU70543.1"/>
    </source>
</evidence>
<dbReference type="AlphaFoldDB" id="A0A372LQN5"/>
<dbReference type="PANTHER" id="PTHR30373">
    <property type="entry name" value="UPF0603 PROTEIN YGCG"/>
    <property type="match status" value="1"/>
</dbReference>
<accession>A0A372LQN5</accession>
<protein>
    <submittedName>
        <fullName evidence="3">TPM domain-containing protein</fullName>
    </submittedName>
</protein>
<sequence length="241" mass="25553">MKKRTVSSLCLVLFVLVFWDMGGAAASLPIPKPAGDIYVQDLANILSQQEENELLRLGRMIEDKTSNQVAVLTVETTGGAEIQEFANEAFRTYGIGQSEKDNGVMLVLAMKEKKIWIEVGYGLEGVIPDGRAGRILDERAVPMLQEGKPNIAIMQTYSELADAVSNENAGDGRQDRGQESALPGWLLVVIIAAVVILDFKFFGGTLSYALISMLSFGRGNGGGPRGGGGGSSGGGGAGRGW</sequence>
<reference evidence="3 4" key="1">
    <citation type="submission" date="2018-08" db="EMBL/GenBank/DDBJ databases">
        <title>Bacillus chawlae sp. nov., Bacillus glennii sp. nov., and Bacillus saganii sp. nov. Isolated from the Vehicle Assembly Building at Kennedy Space Center where the Viking Spacecraft were Assembled.</title>
        <authorList>
            <person name="Seuylemezian A."/>
            <person name="Vaishampayan P."/>
        </authorList>
    </citation>
    <scope>NUCLEOTIDE SEQUENCE [LARGE SCALE GENOMIC DNA]</scope>
    <source>
        <strain evidence="3 4">V47-23a</strain>
    </source>
</reference>
<feature type="domain" description="TPM" evidence="2">
    <location>
        <begin position="39"/>
        <end position="162"/>
    </location>
</feature>
<dbReference type="PANTHER" id="PTHR30373:SF2">
    <property type="entry name" value="UPF0603 PROTEIN YGCG"/>
    <property type="match status" value="1"/>
</dbReference>
<evidence type="ECO:0000256" key="1">
    <source>
        <dbReference type="SAM" id="Phobius"/>
    </source>
</evidence>
<organism evidence="3 4">
    <name type="scientific">Peribacillus saganii</name>
    <dbReference type="NCBI Taxonomy" id="2303992"/>
    <lineage>
        <taxon>Bacteria</taxon>
        <taxon>Bacillati</taxon>
        <taxon>Bacillota</taxon>
        <taxon>Bacilli</taxon>
        <taxon>Bacillales</taxon>
        <taxon>Bacillaceae</taxon>
        <taxon>Peribacillus</taxon>
    </lineage>
</organism>
<gene>
    <name evidence="3" type="ORF">D0469_06320</name>
</gene>
<proteinExistence type="predicted"/>
<dbReference type="InterPro" id="IPR007621">
    <property type="entry name" value="TPM_dom"/>
</dbReference>